<name>A0A1S7LLP4_MAGMO</name>
<organism evidence="1">
    <name type="scientific">Magnetococcus massalia (strain MO-1)</name>
    <dbReference type="NCBI Taxonomy" id="451514"/>
    <lineage>
        <taxon>Bacteria</taxon>
        <taxon>Pseudomonadati</taxon>
        <taxon>Pseudomonadota</taxon>
        <taxon>Magnetococcia</taxon>
        <taxon>Magnetococcales</taxon>
        <taxon>Magnetococcaceae</taxon>
        <taxon>Magnetococcus</taxon>
    </lineage>
</organism>
<reference evidence="1" key="1">
    <citation type="submission" date="2015-04" db="EMBL/GenBank/DDBJ databases">
        <authorList>
            <person name="Syromyatnikov M.Y."/>
            <person name="Popov V.N."/>
        </authorList>
    </citation>
    <scope>NUCLEOTIDE SEQUENCE</scope>
    <source>
        <strain evidence="1">MO-1</strain>
    </source>
</reference>
<sequence>MHRDFHTDAISRREVFSQLNDPELMHLQELADSGQLQDAESRRLDRILAKLYDEALRASGLAAPLPKPVQEIFPDDQSIFDSEDLFPPADAFEDY</sequence>
<accession>A0A1S7LLP4</accession>
<dbReference type="EMBL" id="LO017727">
    <property type="protein sequence ID" value="CRH07790.1"/>
    <property type="molecule type" value="Genomic_DNA"/>
</dbReference>
<proteinExistence type="predicted"/>
<evidence type="ECO:0000313" key="1">
    <source>
        <dbReference type="EMBL" id="CRH07790.1"/>
    </source>
</evidence>
<protein>
    <submittedName>
        <fullName evidence="1">Uncharacterized protein</fullName>
    </submittedName>
</protein>
<gene>
    <name evidence="1" type="ORF">MAGMO_3658</name>
</gene>
<dbReference type="AlphaFoldDB" id="A0A1S7LLP4"/>